<protein>
    <submittedName>
        <fullName evidence="2">Uncharacterized protein</fullName>
    </submittedName>
</protein>
<dbReference type="STRING" id="1328759.A0A5C2SGU9"/>
<dbReference type="AlphaFoldDB" id="A0A5C2SGU9"/>
<accession>A0A5C2SGU9</accession>
<reference evidence="2" key="1">
    <citation type="journal article" date="2018" name="Genome Biol. Evol.">
        <title>Genomics and development of Lentinus tigrinus, a white-rot wood-decaying mushroom with dimorphic fruiting bodies.</title>
        <authorList>
            <person name="Wu B."/>
            <person name="Xu Z."/>
            <person name="Knudson A."/>
            <person name="Carlson A."/>
            <person name="Chen N."/>
            <person name="Kovaka S."/>
            <person name="LaButti K."/>
            <person name="Lipzen A."/>
            <person name="Pennachio C."/>
            <person name="Riley R."/>
            <person name="Schakwitz W."/>
            <person name="Umezawa K."/>
            <person name="Ohm R.A."/>
            <person name="Grigoriev I.V."/>
            <person name="Nagy L.G."/>
            <person name="Gibbons J."/>
            <person name="Hibbett D."/>
        </authorList>
    </citation>
    <scope>NUCLEOTIDE SEQUENCE [LARGE SCALE GENOMIC DNA]</scope>
    <source>
        <strain evidence="2">ALCF2SS1-6</strain>
    </source>
</reference>
<dbReference type="OrthoDB" id="2803776at2759"/>
<feature type="signal peptide" evidence="1">
    <location>
        <begin position="1"/>
        <end position="19"/>
    </location>
</feature>
<evidence type="ECO:0000256" key="1">
    <source>
        <dbReference type="SAM" id="SignalP"/>
    </source>
</evidence>
<keyword evidence="3" id="KW-1185">Reference proteome</keyword>
<keyword evidence="1" id="KW-0732">Signal</keyword>
<name>A0A5C2SGU9_9APHY</name>
<dbReference type="Proteomes" id="UP000313359">
    <property type="component" value="Unassembled WGS sequence"/>
</dbReference>
<sequence>MQLIASLAIAAAMAVSAHAAATITSLVINTPADATQCVPTVFTFSGGVAPFTLLFSPLPGSLQRSQAVHSILEDGNVIESFSGLTGPSFVWSTNVPGGQSISVEIADASATAFTAPFVVLPSDDSSCL</sequence>
<feature type="chain" id="PRO_5023044753" evidence="1">
    <location>
        <begin position="20"/>
        <end position="128"/>
    </location>
</feature>
<evidence type="ECO:0000313" key="2">
    <source>
        <dbReference type="EMBL" id="RPD60546.1"/>
    </source>
</evidence>
<proteinExistence type="predicted"/>
<organism evidence="2 3">
    <name type="scientific">Lentinus tigrinus ALCF2SS1-6</name>
    <dbReference type="NCBI Taxonomy" id="1328759"/>
    <lineage>
        <taxon>Eukaryota</taxon>
        <taxon>Fungi</taxon>
        <taxon>Dikarya</taxon>
        <taxon>Basidiomycota</taxon>
        <taxon>Agaricomycotina</taxon>
        <taxon>Agaricomycetes</taxon>
        <taxon>Polyporales</taxon>
        <taxon>Polyporaceae</taxon>
        <taxon>Lentinus</taxon>
    </lineage>
</organism>
<evidence type="ECO:0000313" key="3">
    <source>
        <dbReference type="Proteomes" id="UP000313359"/>
    </source>
</evidence>
<dbReference type="EMBL" id="ML122265">
    <property type="protein sequence ID" value="RPD60546.1"/>
    <property type="molecule type" value="Genomic_DNA"/>
</dbReference>
<gene>
    <name evidence="2" type="ORF">L227DRAFT_611087</name>
</gene>